<feature type="domain" description="TauD/TfdA-like" evidence="6">
    <location>
        <begin position="40"/>
        <end position="319"/>
    </location>
</feature>
<organism evidence="7 8">
    <name type="scientific">Phellinidium pouzarii</name>
    <dbReference type="NCBI Taxonomy" id="167371"/>
    <lineage>
        <taxon>Eukaryota</taxon>
        <taxon>Fungi</taxon>
        <taxon>Dikarya</taxon>
        <taxon>Basidiomycota</taxon>
        <taxon>Agaricomycotina</taxon>
        <taxon>Agaricomycetes</taxon>
        <taxon>Hymenochaetales</taxon>
        <taxon>Hymenochaetaceae</taxon>
        <taxon>Phellinidium</taxon>
    </lineage>
</organism>
<dbReference type="GO" id="GO:0046872">
    <property type="term" value="F:metal ion binding"/>
    <property type="evidence" value="ECO:0007669"/>
    <property type="project" value="UniProtKB-KW"/>
</dbReference>
<evidence type="ECO:0000259" key="6">
    <source>
        <dbReference type="Pfam" id="PF02668"/>
    </source>
</evidence>
<dbReference type="Pfam" id="PF02668">
    <property type="entry name" value="TauD"/>
    <property type="match status" value="1"/>
</dbReference>
<keyword evidence="5" id="KW-0408">Iron</keyword>
<proteinExistence type="inferred from homology"/>
<keyword evidence="2" id="KW-0479">Metal-binding</keyword>
<evidence type="ECO:0000313" key="8">
    <source>
        <dbReference type="Proteomes" id="UP000308199"/>
    </source>
</evidence>
<dbReference type="Proteomes" id="UP000308199">
    <property type="component" value="Unassembled WGS sequence"/>
</dbReference>
<keyword evidence="3" id="KW-0223">Dioxygenase</keyword>
<dbReference type="InterPro" id="IPR003819">
    <property type="entry name" value="TauD/TfdA-like"/>
</dbReference>
<accession>A0A4S4LAU9</accession>
<comment type="caution">
    <text evidence="7">The sequence shown here is derived from an EMBL/GenBank/DDBJ whole genome shotgun (WGS) entry which is preliminary data.</text>
</comment>
<dbReference type="SUPFAM" id="SSF51197">
    <property type="entry name" value="Clavaminate synthase-like"/>
    <property type="match status" value="1"/>
</dbReference>
<name>A0A4S4LAU9_9AGAM</name>
<evidence type="ECO:0000256" key="3">
    <source>
        <dbReference type="ARBA" id="ARBA00022964"/>
    </source>
</evidence>
<dbReference type="OrthoDB" id="5818554at2759"/>
<evidence type="ECO:0000256" key="2">
    <source>
        <dbReference type="ARBA" id="ARBA00022723"/>
    </source>
</evidence>
<dbReference type="PANTHER" id="PTHR43779">
    <property type="entry name" value="DIOXYGENASE RV0097-RELATED"/>
    <property type="match status" value="1"/>
</dbReference>
<dbReference type="PANTHER" id="PTHR43779:SF3">
    <property type="entry name" value="(3R)-3-[(CARBOXYMETHYL)AMINO]FATTY ACID OXYGENASE_DECARBOXYLASE"/>
    <property type="match status" value="1"/>
</dbReference>
<keyword evidence="8" id="KW-1185">Reference proteome</keyword>
<dbReference type="InterPro" id="IPR051178">
    <property type="entry name" value="TfdA_dioxygenase"/>
</dbReference>
<comment type="similarity">
    <text evidence="1">Belongs to the TfdA dioxygenase family.</text>
</comment>
<gene>
    <name evidence="7" type="ORF">EW145_g2436</name>
</gene>
<evidence type="ECO:0000256" key="5">
    <source>
        <dbReference type="ARBA" id="ARBA00023004"/>
    </source>
</evidence>
<evidence type="ECO:0000256" key="4">
    <source>
        <dbReference type="ARBA" id="ARBA00023002"/>
    </source>
</evidence>
<protein>
    <recommendedName>
        <fullName evidence="6">TauD/TfdA-like domain-containing protein</fullName>
    </recommendedName>
</protein>
<dbReference type="EMBL" id="SGPK01000085">
    <property type="protein sequence ID" value="THH08832.1"/>
    <property type="molecule type" value="Genomic_DNA"/>
</dbReference>
<sequence length="336" mass="37634">MSSTTTTTATATVTDTKPYAFGHISTTALEPIKIGSLTCKPLHPTFGAEIEGIDFTKPVPAEQIKDVIEAQNRFGVTVYRNTGLTDESHIAFSRQLGTLEKVPKFRGPNVPDRFGYPELFDAGNTNLDGTIVQNGSRRWWYNKGNALWHTDSSFNQHRSKYSILLAHQVPKEGGDTNFADVRHAYRDLPEDRKAKLRGLVCKHDLWHSRKLAAPEEFASITEHEANSKPPAYHKLVQTAPDGEETLYIAAHAAEVVGMPKDQGFKLITELIDYCTQPQNTLSVKWHQPGDLVFWDNRASMHRATPFSDQMEVRDMRRTTVFDDGPDKDGIPDAARS</sequence>
<reference evidence="7 8" key="1">
    <citation type="submission" date="2019-02" db="EMBL/GenBank/DDBJ databases">
        <title>Genome sequencing of the rare red list fungi Phellinidium pouzarii.</title>
        <authorList>
            <person name="Buettner E."/>
            <person name="Kellner H."/>
        </authorList>
    </citation>
    <scope>NUCLEOTIDE SEQUENCE [LARGE SCALE GENOMIC DNA]</scope>
    <source>
        <strain evidence="7 8">DSM 108285</strain>
    </source>
</reference>
<dbReference type="InterPro" id="IPR042098">
    <property type="entry name" value="TauD-like_sf"/>
</dbReference>
<dbReference type="Gene3D" id="3.60.130.10">
    <property type="entry name" value="Clavaminate synthase-like"/>
    <property type="match status" value="1"/>
</dbReference>
<keyword evidence="4" id="KW-0560">Oxidoreductase</keyword>
<evidence type="ECO:0000313" key="7">
    <source>
        <dbReference type="EMBL" id="THH08832.1"/>
    </source>
</evidence>
<evidence type="ECO:0000256" key="1">
    <source>
        <dbReference type="ARBA" id="ARBA00005896"/>
    </source>
</evidence>
<dbReference type="GO" id="GO:0051213">
    <property type="term" value="F:dioxygenase activity"/>
    <property type="evidence" value="ECO:0007669"/>
    <property type="project" value="UniProtKB-KW"/>
</dbReference>
<dbReference type="AlphaFoldDB" id="A0A4S4LAU9"/>